<gene>
    <name evidence="2" type="ORF">HPC62_11780</name>
</gene>
<dbReference type="InterPro" id="IPR012296">
    <property type="entry name" value="Nuclease_put_TT1808"/>
</dbReference>
<keyword evidence="3" id="KW-1185">Reference proteome</keyword>
<dbReference type="SUPFAM" id="SSF52980">
    <property type="entry name" value="Restriction endonuclease-like"/>
    <property type="match status" value="1"/>
</dbReference>
<dbReference type="EMBL" id="CP053661">
    <property type="protein sequence ID" value="QKD82774.1"/>
    <property type="molecule type" value="Genomic_DNA"/>
</dbReference>
<dbReference type="RefSeq" id="WP_172355881.1">
    <property type="nucleotide sequence ID" value="NZ_CP053661.1"/>
</dbReference>
<protein>
    <submittedName>
        <fullName evidence="2">Uma2 family endonuclease</fullName>
    </submittedName>
</protein>
<dbReference type="CDD" id="cd06260">
    <property type="entry name" value="DUF820-like"/>
    <property type="match status" value="1"/>
</dbReference>
<dbReference type="Pfam" id="PF05685">
    <property type="entry name" value="Uma2"/>
    <property type="match status" value="1"/>
</dbReference>
<dbReference type="Gene3D" id="3.90.1570.10">
    <property type="entry name" value="tt1808, chain A"/>
    <property type="match status" value="1"/>
</dbReference>
<dbReference type="PANTHER" id="PTHR47152">
    <property type="entry name" value="SLR2084 PROTEIN-RELATED"/>
    <property type="match status" value="1"/>
</dbReference>
<dbReference type="InterPro" id="IPR008538">
    <property type="entry name" value="Uma2"/>
</dbReference>
<dbReference type="Proteomes" id="UP000505210">
    <property type="component" value="Chromosome"/>
</dbReference>
<dbReference type="InterPro" id="IPR011335">
    <property type="entry name" value="Restrct_endonuc-II-like"/>
</dbReference>
<proteinExistence type="predicted"/>
<evidence type="ECO:0000313" key="2">
    <source>
        <dbReference type="EMBL" id="QKD82774.1"/>
    </source>
</evidence>
<dbReference type="AlphaFoldDB" id="A0A6M8B6W9"/>
<keyword evidence="2" id="KW-0255">Endonuclease</keyword>
<keyword evidence="2" id="KW-0378">Hydrolase</keyword>
<dbReference type="PANTHER" id="PTHR47152:SF1">
    <property type="entry name" value="SLL1186 PROTEIN"/>
    <property type="match status" value="1"/>
</dbReference>
<organism evidence="2 3">
    <name type="scientific">Thermoleptolyngbya sichuanensis A183</name>
    <dbReference type="NCBI Taxonomy" id="2737172"/>
    <lineage>
        <taxon>Bacteria</taxon>
        <taxon>Bacillati</taxon>
        <taxon>Cyanobacteriota</taxon>
        <taxon>Cyanophyceae</taxon>
        <taxon>Oculatellales</taxon>
        <taxon>Oculatellaceae</taxon>
        <taxon>Thermoleptolyngbya</taxon>
        <taxon>Thermoleptolyngbya sichuanensis</taxon>
    </lineage>
</organism>
<dbReference type="KEGG" id="theu:HPC62_11780"/>
<evidence type="ECO:0000259" key="1">
    <source>
        <dbReference type="Pfam" id="PF05685"/>
    </source>
</evidence>
<dbReference type="GO" id="GO:0004519">
    <property type="term" value="F:endonuclease activity"/>
    <property type="evidence" value="ECO:0007669"/>
    <property type="project" value="UniProtKB-KW"/>
</dbReference>
<evidence type="ECO:0000313" key="3">
    <source>
        <dbReference type="Proteomes" id="UP000505210"/>
    </source>
</evidence>
<feature type="domain" description="Putative restriction endonuclease" evidence="1">
    <location>
        <begin position="24"/>
        <end position="186"/>
    </location>
</feature>
<accession>A0A6M8B6W9</accession>
<keyword evidence="2" id="KW-0540">Nuclease</keyword>
<sequence>MLLELKRWVVPPGHQVLLRDVSWSELEQILEELGEHRAVRISYSSGLLELMTPLPEHEDDKVIISDFVKILLEEQGREFRNLGSTTFKHEQMDQAVEPDECFYIQHEAAIRGKKRIDLGVDPPPDLVIEIDITARTRLGNYEKLRVPELWRYDSEALEMYVLQGETYSLSSESLQFPGMALQEAIPHYLEMSKTQGRTVAMRAFRDWVQQQMKPL</sequence>
<name>A0A6M8B6W9_9CYAN</name>
<reference evidence="2 3" key="1">
    <citation type="submission" date="2020-05" db="EMBL/GenBank/DDBJ databases">
        <title>Complete genome sequence of of a novel Thermoleptolyngbya strain isolated from hot springs of Ganzi, Sichuan China.</title>
        <authorList>
            <person name="Tang J."/>
            <person name="Daroch M."/>
            <person name="Li L."/>
            <person name="Waleron K."/>
            <person name="Waleron M."/>
            <person name="Waleron M."/>
        </authorList>
    </citation>
    <scope>NUCLEOTIDE SEQUENCE [LARGE SCALE GENOMIC DNA]</scope>
    <source>
        <strain evidence="2 3">PKUAC-SCTA183</strain>
    </source>
</reference>